<organism evidence="1 2">
    <name type="scientific">Paenibacillus medicaginis</name>
    <dbReference type="NCBI Taxonomy" id="1470560"/>
    <lineage>
        <taxon>Bacteria</taxon>
        <taxon>Bacillati</taxon>
        <taxon>Bacillota</taxon>
        <taxon>Bacilli</taxon>
        <taxon>Bacillales</taxon>
        <taxon>Paenibacillaceae</taxon>
        <taxon>Paenibacillus</taxon>
    </lineage>
</organism>
<proteinExistence type="predicted"/>
<reference evidence="1 2" key="1">
    <citation type="submission" date="2024-09" db="EMBL/GenBank/DDBJ databases">
        <title>Paenibacillus zeirhizospherea sp. nov., isolated from surface of the maize (Zea mays) roots in a horticulture field, Hungary.</title>
        <authorList>
            <person name="Marton D."/>
            <person name="Farkas M."/>
            <person name="Bedics A."/>
            <person name="Toth E."/>
            <person name="Tancsics A."/>
            <person name="Boka K."/>
            <person name="Marati G."/>
            <person name="Kriszt B."/>
            <person name="Cserhati M."/>
        </authorList>
    </citation>
    <scope>NUCLEOTIDE SEQUENCE [LARGE SCALE GENOMIC DNA]</scope>
    <source>
        <strain evidence="1 2">JCM 18446</strain>
    </source>
</reference>
<keyword evidence="2" id="KW-1185">Reference proteome</keyword>
<protein>
    <submittedName>
        <fullName evidence="1">Uncharacterized protein</fullName>
    </submittedName>
</protein>
<dbReference type="RefSeq" id="WP_375518368.1">
    <property type="nucleotide sequence ID" value="NZ_JBHIRY010000001.1"/>
</dbReference>
<comment type="caution">
    <text evidence="1">The sequence shown here is derived from an EMBL/GenBank/DDBJ whole genome shotgun (WGS) entry which is preliminary data.</text>
</comment>
<gene>
    <name evidence="1" type="ORF">ACE5LO_01785</name>
</gene>
<evidence type="ECO:0000313" key="2">
    <source>
        <dbReference type="Proteomes" id="UP001580430"/>
    </source>
</evidence>
<evidence type="ECO:0000313" key="1">
    <source>
        <dbReference type="EMBL" id="MFB5759116.1"/>
    </source>
</evidence>
<accession>A0ABV5BVF1</accession>
<name>A0ABV5BVF1_9BACL</name>
<dbReference type="EMBL" id="JBHIRY010000001">
    <property type="protein sequence ID" value="MFB5759116.1"/>
    <property type="molecule type" value="Genomic_DNA"/>
</dbReference>
<sequence>MANDKEFFYDAVKKIVQTEISNLGLLNGNWHLGEVVSIVNSFKLMVCVDGSTTPQEISYNPDVSFKAGDQVWVIFINGKSRDKFVLCKRAF</sequence>
<dbReference type="Proteomes" id="UP001580430">
    <property type="component" value="Unassembled WGS sequence"/>
</dbReference>